<keyword evidence="7" id="KW-0175">Coiled coil</keyword>
<dbReference type="PROSITE" id="PS51125">
    <property type="entry name" value="NHL"/>
    <property type="match status" value="1"/>
</dbReference>
<organism evidence="11 12">
    <name type="scientific">Dinothrombium tinctorium</name>
    <dbReference type="NCBI Taxonomy" id="1965070"/>
    <lineage>
        <taxon>Eukaryota</taxon>
        <taxon>Metazoa</taxon>
        <taxon>Ecdysozoa</taxon>
        <taxon>Arthropoda</taxon>
        <taxon>Chelicerata</taxon>
        <taxon>Arachnida</taxon>
        <taxon>Acari</taxon>
        <taxon>Acariformes</taxon>
        <taxon>Trombidiformes</taxon>
        <taxon>Prostigmata</taxon>
        <taxon>Anystina</taxon>
        <taxon>Parasitengona</taxon>
        <taxon>Trombidioidea</taxon>
        <taxon>Trombidiidae</taxon>
        <taxon>Dinothrombium</taxon>
    </lineage>
</organism>
<feature type="domain" description="B box-type" evidence="10">
    <location>
        <begin position="187"/>
        <end position="234"/>
    </location>
</feature>
<evidence type="ECO:0000256" key="7">
    <source>
        <dbReference type="SAM" id="Coils"/>
    </source>
</evidence>
<evidence type="ECO:0000256" key="6">
    <source>
        <dbReference type="PROSITE-ProRule" id="PRU00504"/>
    </source>
</evidence>
<dbReference type="InterPro" id="IPR001258">
    <property type="entry name" value="NHL_repeat"/>
</dbReference>
<evidence type="ECO:0000256" key="1">
    <source>
        <dbReference type="ARBA" id="ARBA00022723"/>
    </source>
</evidence>
<accession>A0A443REL5</accession>
<dbReference type="Pfam" id="PF01436">
    <property type="entry name" value="NHL"/>
    <property type="match status" value="2"/>
</dbReference>
<feature type="repeat" description="NHL" evidence="6">
    <location>
        <begin position="764"/>
        <end position="807"/>
    </location>
</feature>
<name>A0A443REL5_9ACAR</name>
<evidence type="ECO:0000256" key="2">
    <source>
        <dbReference type="ARBA" id="ARBA00022737"/>
    </source>
</evidence>
<keyword evidence="3 5" id="KW-0863">Zinc-finger</keyword>
<dbReference type="GO" id="GO:0008270">
    <property type="term" value="F:zinc ion binding"/>
    <property type="evidence" value="ECO:0007669"/>
    <property type="project" value="UniProtKB-KW"/>
</dbReference>
<dbReference type="STRING" id="1965070.A0A443REL5"/>
<evidence type="ECO:0000259" key="10">
    <source>
        <dbReference type="PROSITE" id="PS50119"/>
    </source>
</evidence>
<dbReference type="PANTHER" id="PTHR25462:SF296">
    <property type="entry name" value="MEIOTIC P26, ISOFORM F"/>
    <property type="match status" value="1"/>
</dbReference>
<evidence type="ECO:0000256" key="5">
    <source>
        <dbReference type="PROSITE-ProRule" id="PRU00024"/>
    </source>
</evidence>
<dbReference type="OrthoDB" id="342730at2759"/>
<dbReference type="SUPFAM" id="SSF57850">
    <property type="entry name" value="RING/U-box"/>
    <property type="match status" value="1"/>
</dbReference>
<dbReference type="SMART" id="SM00184">
    <property type="entry name" value="RING"/>
    <property type="match status" value="1"/>
</dbReference>
<feature type="region of interest" description="Disordered" evidence="8">
    <location>
        <begin position="722"/>
        <end position="753"/>
    </location>
</feature>
<reference evidence="11 12" key="1">
    <citation type="journal article" date="2018" name="Gigascience">
        <title>Genomes of trombidid mites reveal novel predicted allergens and laterally-transferred genes associated with secondary metabolism.</title>
        <authorList>
            <person name="Dong X."/>
            <person name="Chaisiri K."/>
            <person name="Xia D."/>
            <person name="Armstrong S.D."/>
            <person name="Fang Y."/>
            <person name="Donnelly M.J."/>
            <person name="Kadowaki T."/>
            <person name="McGarry J.W."/>
            <person name="Darby A.C."/>
            <person name="Makepeace B.L."/>
        </authorList>
    </citation>
    <scope>NUCLEOTIDE SEQUENCE [LARGE SCALE GENOMIC DNA]</scope>
    <source>
        <strain evidence="11">UoL-WK</strain>
    </source>
</reference>
<feature type="domain" description="B box-type" evidence="10">
    <location>
        <begin position="249"/>
        <end position="287"/>
    </location>
</feature>
<feature type="coiled-coil region" evidence="7">
    <location>
        <begin position="292"/>
        <end position="344"/>
    </location>
</feature>
<keyword evidence="2" id="KW-0677">Repeat</keyword>
<dbReference type="PANTHER" id="PTHR25462">
    <property type="entry name" value="BONUS, ISOFORM C-RELATED"/>
    <property type="match status" value="1"/>
</dbReference>
<dbReference type="PROSITE" id="PS00518">
    <property type="entry name" value="ZF_RING_1"/>
    <property type="match status" value="1"/>
</dbReference>
<dbReference type="InterPro" id="IPR001841">
    <property type="entry name" value="Znf_RING"/>
</dbReference>
<dbReference type="GO" id="GO:0005654">
    <property type="term" value="C:nucleoplasm"/>
    <property type="evidence" value="ECO:0007669"/>
    <property type="project" value="TreeGrafter"/>
</dbReference>
<dbReference type="GO" id="GO:0061630">
    <property type="term" value="F:ubiquitin protein ligase activity"/>
    <property type="evidence" value="ECO:0007669"/>
    <property type="project" value="TreeGrafter"/>
</dbReference>
<dbReference type="EMBL" id="NCKU01000904">
    <property type="protein sequence ID" value="RWS13712.1"/>
    <property type="molecule type" value="Genomic_DNA"/>
</dbReference>
<evidence type="ECO:0000256" key="4">
    <source>
        <dbReference type="ARBA" id="ARBA00022833"/>
    </source>
</evidence>
<keyword evidence="12" id="KW-1185">Reference proteome</keyword>
<dbReference type="Proteomes" id="UP000285301">
    <property type="component" value="Unassembled WGS sequence"/>
</dbReference>
<dbReference type="CDD" id="cd14959">
    <property type="entry name" value="NHL_brat_like"/>
    <property type="match status" value="1"/>
</dbReference>
<dbReference type="InterPro" id="IPR013083">
    <property type="entry name" value="Znf_RING/FYVE/PHD"/>
</dbReference>
<keyword evidence="1" id="KW-0479">Metal-binding</keyword>
<dbReference type="Gene3D" id="2.120.10.30">
    <property type="entry name" value="TolB, C-terminal domain"/>
    <property type="match status" value="1"/>
</dbReference>
<evidence type="ECO:0000313" key="11">
    <source>
        <dbReference type="EMBL" id="RWS13712.1"/>
    </source>
</evidence>
<sequence>MAKNEEKSANANPETCVPTNGFKDHLSAQLSDDSTRDDETREKHKSETSAAESVVVDCDLMTNDAHSDSGHHGEETAFDRSSAFFSSEDKMRSKEFSDGEPLESNAAEKIELHKCYLCSSKLKNARVLSCLHRICYQCIYVSDPLHEGLKANYNEQVKCPECSQLTPIGYLVKDMVSTVNDIPKDESERGICTACKSGELSIGKCYTCNSQLCESCVSAHQTMRCFETHKLTVFSNISPVNGSIGSPKCSKHDELIQFYCFSCQSLCCSMCLQTIHASSTELNGSPSQHIVYKINEKLMKKLKENLKFLVAEAKIKAELCNQSKSELSAEIDDLSLNKEAVRQAIDEQYHSLKALIDKYHEQLINQLNVLHQQRRLELWDITHQCETLTEKIEEAITYAQLFIDKHFELSAESVIEAIKLKELISRRLLMLTASQIPAVGKKHKNIAVPGIGLAEDSEYIIFRAADLNSIFLPQLFGIVSTTQSESPASVSNDVLSNVTAGFERLNLDLSPDLLSPTLSSSGLDTPVVDPLTLIPSSNAGFSQNHNLVSSCPNIPPMTLSKPKVARQTSRVVNTPESLLPANAFAGQSVAPHSLSARTTPEPTLIQAPSTLTSQFSAGLGLRSLTNSSSSFPAPISMSTAAGTANNASQHLDLSDIYTRINLAQLAMFDNAGSQQSLAAVPKVVSNTPSPQPNSGVPLDNPGFILSDTAINNINELAKLTTQQNGLPPIPGPLTTPTPPSSSANTPPLSLTQRSNSKVTIMQIRCKFGQLGSQRGQFSSPHGFCLGVEEEIVIADTNNHRICIFDKNGEFKHMFGNAGKDEGQLWYPRKVAIIRATTNGQAAASPRYVICDRGSERSRMQIFTRNGHFIRKIAIRYIDIVAGLAITPSGHIVAVDSVSPTVFVIAETGDLLRWFDCSEHMREPSDIAVNGQEYYICDFKGHCVVVFDEEGHYLRRIGGERITNFPNGIDISDAGDILVGDSHGNRFHVVVFDRNGAVLSEFECPYVKVSRCCGLKITSEGYVVTLAKNNHHVLILNTLYIM</sequence>
<dbReference type="Gene3D" id="3.30.40.10">
    <property type="entry name" value="Zinc/RING finger domain, C3HC4 (zinc finger)"/>
    <property type="match status" value="1"/>
</dbReference>
<comment type="caution">
    <text evidence="11">The sequence shown here is derived from an EMBL/GenBank/DDBJ whole genome shotgun (WGS) entry which is preliminary data.</text>
</comment>
<proteinExistence type="predicted"/>
<dbReference type="Pfam" id="PF00643">
    <property type="entry name" value="zf-B_box"/>
    <property type="match status" value="1"/>
</dbReference>
<dbReference type="AlphaFoldDB" id="A0A443REL5"/>
<feature type="compositionally biased region" description="Low complexity" evidence="8">
    <location>
        <begin position="740"/>
        <end position="751"/>
    </location>
</feature>
<dbReference type="InterPro" id="IPR011042">
    <property type="entry name" value="6-blade_b-propeller_TolB-like"/>
</dbReference>
<feature type="compositionally biased region" description="Pro residues" evidence="8">
    <location>
        <begin position="727"/>
        <end position="739"/>
    </location>
</feature>
<dbReference type="InterPro" id="IPR017907">
    <property type="entry name" value="Znf_RING_CS"/>
</dbReference>
<evidence type="ECO:0000256" key="8">
    <source>
        <dbReference type="SAM" id="MobiDB-lite"/>
    </source>
</evidence>
<dbReference type="SUPFAM" id="SSF101898">
    <property type="entry name" value="NHL repeat"/>
    <property type="match status" value="1"/>
</dbReference>
<dbReference type="SUPFAM" id="SSF57845">
    <property type="entry name" value="B-box zinc-binding domain"/>
    <property type="match status" value="1"/>
</dbReference>
<dbReference type="Gene3D" id="3.30.160.60">
    <property type="entry name" value="Classic Zinc Finger"/>
    <property type="match status" value="1"/>
</dbReference>
<evidence type="ECO:0000313" key="12">
    <source>
        <dbReference type="Proteomes" id="UP000285301"/>
    </source>
</evidence>
<protein>
    <submittedName>
        <fullName evidence="11">Brain tumor protein-like protein</fullName>
    </submittedName>
</protein>
<dbReference type="PROSITE" id="PS50089">
    <property type="entry name" value="ZF_RING_2"/>
    <property type="match status" value="1"/>
</dbReference>
<dbReference type="InterPro" id="IPR047153">
    <property type="entry name" value="TRIM45/56/19-like"/>
</dbReference>
<feature type="region of interest" description="Disordered" evidence="8">
    <location>
        <begin position="1"/>
        <end position="56"/>
    </location>
</feature>
<keyword evidence="4" id="KW-0862">Zinc</keyword>
<evidence type="ECO:0000259" key="9">
    <source>
        <dbReference type="PROSITE" id="PS50089"/>
    </source>
</evidence>
<dbReference type="InterPro" id="IPR000315">
    <property type="entry name" value="Znf_B-box"/>
</dbReference>
<feature type="compositionally biased region" description="Basic and acidic residues" evidence="8">
    <location>
        <begin position="33"/>
        <end position="47"/>
    </location>
</feature>
<feature type="domain" description="RING-type" evidence="9">
    <location>
        <begin position="115"/>
        <end position="163"/>
    </location>
</feature>
<gene>
    <name evidence="11" type="ORF">B4U79_08763</name>
</gene>
<dbReference type="PROSITE" id="PS50119">
    <property type="entry name" value="ZF_BBOX"/>
    <property type="match status" value="2"/>
</dbReference>
<evidence type="ECO:0000256" key="3">
    <source>
        <dbReference type="ARBA" id="ARBA00022771"/>
    </source>
</evidence>